<evidence type="ECO:0000256" key="3">
    <source>
        <dbReference type="ARBA" id="ARBA00023163"/>
    </source>
</evidence>
<keyword evidence="2 4" id="KW-0238">DNA-binding</keyword>
<dbReference type="PROSITE" id="PS50977">
    <property type="entry name" value="HTH_TETR_2"/>
    <property type="match status" value="1"/>
</dbReference>
<comment type="caution">
    <text evidence="6">The sequence shown here is derived from an EMBL/GenBank/DDBJ whole genome shotgun (WGS) entry which is preliminary data.</text>
</comment>
<dbReference type="InterPro" id="IPR009057">
    <property type="entry name" value="Homeodomain-like_sf"/>
</dbReference>
<dbReference type="InterPro" id="IPR036271">
    <property type="entry name" value="Tet_transcr_reg_TetR-rel_C_sf"/>
</dbReference>
<name>A0ABW7YWP8_9ACTN</name>
<dbReference type="Pfam" id="PF00440">
    <property type="entry name" value="TetR_N"/>
    <property type="match status" value="1"/>
</dbReference>
<gene>
    <name evidence="6" type="ORF">ACIBG2_23420</name>
</gene>
<dbReference type="InterPro" id="IPR004111">
    <property type="entry name" value="Repressor_TetR_C"/>
</dbReference>
<organism evidence="6 7">
    <name type="scientific">Nonomuraea typhae</name>
    <dbReference type="NCBI Taxonomy" id="2603600"/>
    <lineage>
        <taxon>Bacteria</taxon>
        <taxon>Bacillati</taxon>
        <taxon>Actinomycetota</taxon>
        <taxon>Actinomycetes</taxon>
        <taxon>Streptosporangiales</taxon>
        <taxon>Streptosporangiaceae</taxon>
        <taxon>Nonomuraea</taxon>
    </lineage>
</organism>
<dbReference type="InterPro" id="IPR001647">
    <property type="entry name" value="HTH_TetR"/>
</dbReference>
<dbReference type="RefSeq" id="WP_397084196.1">
    <property type="nucleotide sequence ID" value="NZ_JBITGY010000006.1"/>
</dbReference>
<evidence type="ECO:0000256" key="1">
    <source>
        <dbReference type="ARBA" id="ARBA00023015"/>
    </source>
</evidence>
<feature type="domain" description="HTH tetR-type" evidence="5">
    <location>
        <begin position="21"/>
        <end position="81"/>
    </location>
</feature>
<accession>A0ABW7YWP8</accession>
<sequence length="231" mass="24511">MAAGSKIENLLWEQPPPTRPSLNLPTIATAAIAIADADGIDAVSMQRVAGDLGFTKMSLYRYVSSKSDLIAVMIDRAVGEPPDLSGILGWRPKLEELARLVVGVWARHPWLPWVTMGDRMMGPREIGWSEAAVGALAGTGLTGGERLDAALLLFGHLRNTQSLATAGTQPWAEDRRASPALAQLLDRHADRFPSLVDALADAKDAPADSGRSFGLACVLDGLAARIAARVA</sequence>
<evidence type="ECO:0000256" key="4">
    <source>
        <dbReference type="PROSITE-ProRule" id="PRU00335"/>
    </source>
</evidence>
<feature type="DNA-binding region" description="H-T-H motif" evidence="4">
    <location>
        <begin position="44"/>
        <end position="63"/>
    </location>
</feature>
<evidence type="ECO:0000259" key="5">
    <source>
        <dbReference type="PROSITE" id="PS50977"/>
    </source>
</evidence>
<dbReference type="SUPFAM" id="SSF48498">
    <property type="entry name" value="Tetracyclin repressor-like, C-terminal domain"/>
    <property type="match status" value="1"/>
</dbReference>
<reference evidence="6 7" key="1">
    <citation type="submission" date="2024-10" db="EMBL/GenBank/DDBJ databases">
        <title>The Natural Products Discovery Center: Release of the First 8490 Sequenced Strains for Exploring Actinobacteria Biosynthetic Diversity.</title>
        <authorList>
            <person name="Kalkreuter E."/>
            <person name="Kautsar S.A."/>
            <person name="Yang D."/>
            <person name="Bader C.D."/>
            <person name="Teijaro C.N."/>
            <person name="Fluegel L."/>
            <person name="Davis C.M."/>
            <person name="Simpson J.R."/>
            <person name="Lauterbach L."/>
            <person name="Steele A.D."/>
            <person name="Gui C."/>
            <person name="Meng S."/>
            <person name="Li G."/>
            <person name="Viehrig K."/>
            <person name="Ye F."/>
            <person name="Su P."/>
            <person name="Kiefer A.F."/>
            <person name="Nichols A."/>
            <person name="Cepeda A.J."/>
            <person name="Yan W."/>
            <person name="Fan B."/>
            <person name="Jiang Y."/>
            <person name="Adhikari A."/>
            <person name="Zheng C.-J."/>
            <person name="Schuster L."/>
            <person name="Cowan T.M."/>
            <person name="Smanski M.J."/>
            <person name="Chevrette M.G."/>
            <person name="De Carvalho L.P.S."/>
            <person name="Shen B."/>
        </authorList>
    </citation>
    <scope>NUCLEOTIDE SEQUENCE [LARGE SCALE GENOMIC DNA]</scope>
    <source>
        <strain evidence="6 7">NPDC050545</strain>
    </source>
</reference>
<keyword evidence="7" id="KW-1185">Reference proteome</keyword>
<dbReference type="Pfam" id="PF02909">
    <property type="entry name" value="TetR_C_1"/>
    <property type="match status" value="1"/>
</dbReference>
<keyword evidence="1" id="KW-0805">Transcription regulation</keyword>
<evidence type="ECO:0000313" key="7">
    <source>
        <dbReference type="Proteomes" id="UP001612741"/>
    </source>
</evidence>
<dbReference type="Gene3D" id="1.10.10.60">
    <property type="entry name" value="Homeodomain-like"/>
    <property type="match status" value="1"/>
</dbReference>
<evidence type="ECO:0000256" key="2">
    <source>
        <dbReference type="ARBA" id="ARBA00023125"/>
    </source>
</evidence>
<dbReference type="PANTHER" id="PTHR30055:SF151">
    <property type="entry name" value="TRANSCRIPTIONAL REGULATORY PROTEIN"/>
    <property type="match status" value="1"/>
</dbReference>
<dbReference type="PANTHER" id="PTHR30055">
    <property type="entry name" value="HTH-TYPE TRANSCRIPTIONAL REGULATOR RUTR"/>
    <property type="match status" value="1"/>
</dbReference>
<evidence type="ECO:0000313" key="6">
    <source>
        <dbReference type="EMBL" id="MFI6500348.1"/>
    </source>
</evidence>
<dbReference type="InterPro" id="IPR050109">
    <property type="entry name" value="HTH-type_TetR-like_transc_reg"/>
</dbReference>
<dbReference type="Proteomes" id="UP001612741">
    <property type="component" value="Unassembled WGS sequence"/>
</dbReference>
<keyword evidence="3" id="KW-0804">Transcription</keyword>
<protein>
    <submittedName>
        <fullName evidence="6">TetR/AcrR family transcriptional regulator</fullName>
    </submittedName>
</protein>
<dbReference type="SUPFAM" id="SSF46689">
    <property type="entry name" value="Homeodomain-like"/>
    <property type="match status" value="1"/>
</dbReference>
<proteinExistence type="predicted"/>
<dbReference type="EMBL" id="JBITGY010000006">
    <property type="protein sequence ID" value="MFI6500348.1"/>
    <property type="molecule type" value="Genomic_DNA"/>
</dbReference>
<dbReference type="Gene3D" id="1.10.357.10">
    <property type="entry name" value="Tetracycline Repressor, domain 2"/>
    <property type="match status" value="1"/>
</dbReference>